<evidence type="ECO:0000313" key="3">
    <source>
        <dbReference type="Proteomes" id="UP001055172"/>
    </source>
</evidence>
<reference evidence="2 3" key="1">
    <citation type="submission" date="2021-07" db="EMBL/GenBank/DDBJ databases">
        <title>Genome data of Colletotrichum spaethianum.</title>
        <authorList>
            <person name="Utami Y.D."/>
            <person name="Hiruma K."/>
        </authorList>
    </citation>
    <scope>NUCLEOTIDE SEQUENCE [LARGE SCALE GENOMIC DNA]</scope>
    <source>
        <strain evidence="2 3">MAFF 242679</strain>
    </source>
</reference>
<keyword evidence="1" id="KW-0472">Membrane</keyword>
<sequence>MNRNMIKYIFSNLIASFITQYTSWKWVFSVNHPGRRRGRRRLLRHATAPVSAGAADPGPVDHSKTSVDWIDGLLVTVGLLALLLALTEGNIVGWATLWIPMLIVVLIVIVTSFVFW</sequence>
<accession>A0AA37LXX8</accession>
<proteinExistence type="predicted"/>
<evidence type="ECO:0000256" key="1">
    <source>
        <dbReference type="SAM" id="Phobius"/>
    </source>
</evidence>
<gene>
    <name evidence="2" type="ORF">ColLi_12473</name>
</gene>
<keyword evidence="1" id="KW-0812">Transmembrane</keyword>
<evidence type="ECO:0000313" key="2">
    <source>
        <dbReference type="EMBL" id="GJC89635.1"/>
    </source>
</evidence>
<protein>
    <submittedName>
        <fullName evidence="2">Uncharacterized protein</fullName>
    </submittedName>
</protein>
<comment type="caution">
    <text evidence="2">The sequence shown here is derived from an EMBL/GenBank/DDBJ whole genome shotgun (WGS) entry which is preliminary data.</text>
</comment>
<dbReference type="Proteomes" id="UP001055172">
    <property type="component" value="Unassembled WGS sequence"/>
</dbReference>
<keyword evidence="3" id="KW-1185">Reference proteome</keyword>
<dbReference type="AlphaFoldDB" id="A0AA37LXX8"/>
<keyword evidence="1" id="KW-1133">Transmembrane helix</keyword>
<organism evidence="2 3">
    <name type="scientific">Colletotrichum liriopes</name>
    <dbReference type="NCBI Taxonomy" id="708192"/>
    <lineage>
        <taxon>Eukaryota</taxon>
        <taxon>Fungi</taxon>
        <taxon>Dikarya</taxon>
        <taxon>Ascomycota</taxon>
        <taxon>Pezizomycotina</taxon>
        <taxon>Sordariomycetes</taxon>
        <taxon>Hypocreomycetidae</taxon>
        <taxon>Glomerellales</taxon>
        <taxon>Glomerellaceae</taxon>
        <taxon>Colletotrichum</taxon>
        <taxon>Colletotrichum spaethianum species complex</taxon>
    </lineage>
</organism>
<dbReference type="EMBL" id="BPPX01000043">
    <property type="protein sequence ID" value="GJC89635.1"/>
    <property type="molecule type" value="Genomic_DNA"/>
</dbReference>
<feature type="transmembrane region" description="Helical" evidence="1">
    <location>
        <begin position="69"/>
        <end position="86"/>
    </location>
</feature>
<name>A0AA37LXX8_9PEZI</name>
<feature type="transmembrane region" description="Helical" evidence="1">
    <location>
        <begin position="92"/>
        <end position="115"/>
    </location>
</feature>